<evidence type="ECO:0000313" key="4">
    <source>
        <dbReference type="Proteomes" id="UP000180043"/>
    </source>
</evidence>
<dbReference type="InterPro" id="IPR024344">
    <property type="entry name" value="MDMPI_metal-binding"/>
</dbReference>
<dbReference type="GO" id="GO:0005886">
    <property type="term" value="C:plasma membrane"/>
    <property type="evidence" value="ECO:0007669"/>
    <property type="project" value="TreeGrafter"/>
</dbReference>
<sequence length="245" mass="26866">MKPNEWLEALRKGIAAVVATPPEHLDREAPSCPGWTARDVVAHLGGVHRWAVGVVTGQKIPYADVDPDAPTGEAVIRWYTERADSLVAALTSNDLDAPTKSPFGEWPVQFWYRRQANEVAVHRWDIQHAYLGWDADPIDATLAADGISEWSELFTPRRIGRDGGTPQDLRGARILLHANDGGGSWLLRADAEAIGIVEDDAEPDATITASTSDLLLAVWHRVPLSHLTVDGDVARVERVLDLVRI</sequence>
<evidence type="ECO:0000259" key="2">
    <source>
        <dbReference type="Pfam" id="PF11716"/>
    </source>
</evidence>
<dbReference type="PANTHER" id="PTHR40758">
    <property type="entry name" value="CONSERVED PROTEIN"/>
    <property type="match status" value="1"/>
</dbReference>
<dbReference type="Gene3D" id="1.20.120.450">
    <property type="entry name" value="dinb family like domain"/>
    <property type="match status" value="1"/>
</dbReference>
<name>A0A1S1LM17_MYCCH</name>
<dbReference type="Pfam" id="PF07398">
    <property type="entry name" value="MDMPI_C"/>
    <property type="match status" value="1"/>
</dbReference>
<comment type="caution">
    <text evidence="3">The sequence shown here is derived from an EMBL/GenBank/DDBJ whole genome shotgun (WGS) entry which is preliminary data.</text>
</comment>
<feature type="domain" description="Mycothiol-dependent maleylpyruvate isomerase metal-binding" evidence="2">
    <location>
        <begin position="9"/>
        <end position="127"/>
    </location>
</feature>
<accession>A0A1S1LM17</accession>
<evidence type="ECO:0008006" key="5">
    <source>
        <dbReference type="Google" id="ProtNLM"/>
    </source>
</evidence>
<gene>
    <name evidence="3" type="ORF">BKG82_25345</name>
</gene>
<protein>
    <recommendedName>
        <fullName evidence="5">Maleylpyruvate isomerase family mycothiol-dependent enzyme</fullName>
    </recommendedName>
</protein>
<evidence type="ECO:0000259" key="1">
    <source>
        <dbReference type="Pfam" id="PF07398"/>
    </source>
</evidence>
<dbReference type="InterPro" id="IPR034660">
    <property type="entry name" value="DinB/YfiT-like"/>
</dbReference>
<proteinExistence type="predicted"/>
<organism evidence="3 4">
    <name type="scientific">Mycobacteroides chelonae</name>
    <name type="common">Mycobacterium chelonae</name>
    <dbReference type="NCBI Taxonomy" id="1774"/>
    <lineage>
        <taxon>Bacteria</taxon>
        <taxon>Bacillati</taxon>
        <taxon>Actinomycetota</taxon>
        <taxon>Actinomycetes</taxon>
        <taxon>Mycobacteriales</taxon>
        <taxon>Mycobacteriaceae</taxon>
        <taxon>Mycobacteroides</taxon>
    </lineage>
</organism>
<dbReference type="AlphaFoldDB" id="A0A1S1LM17"/>
<dbReference type="InterPro" id="IPR017517">
    <property type="entry name" value="Maleyloyr_isom"/>
</dbReference>
<dbReference type="RefSeq" id="WP_057968761.1">
    <property type="nucleotide sequence ID" value="NZ_MLII01000040.1"/>
</dbReference>
<evidence type="ECO:0000313" key="3">
    <source>
        <dbReference type="EMBL" id="OHU47676.1"/>
    </source>
</evidence>
<dbReference type="NCBIfam" id="TIGR03083">
    <property type="entry name" value="maleylpyruvate isomerase family mycothiol-dependent enzyme"/>
    <property type="match status" value="1"/>
</dbReference>
<dbReference type="SUPFAM" id="SSF109854">
    <property type="entry name" value="DinB/YfiT-like putative metalloenzymes"/>
    <property type="match status" value="1"/>
</dbReference>
<dbReference type="PANTHER" id="PTHR40758:SF1">
    <property type="entry name" value="CONSERVED PROTEIN"/>
    <property type="match status" value="1"/>
</dbReference>
<dbReference type="Pfam" id="PF11716">
    <property type="entry name" value="MDMPI_N"/>
    <property type="match status" value="1"/>
</dbReference>
<dbReference type="EMBL" id="MLIQ01000032">
    <property type="protein sequence ID" value="OHU47676.1"/>
    <property type="molecule type" value="Genomic_DNA"/>
</dbReference>
<dbReference type="InterPro" id="IPR010872">
    <property type="entry name" value="MDMPI_C-term_domain"/>
</dbReference>
<dbReference type="GO" id="GO:0046872">
    <property type="term" value="F:metal ion binding"/>
    <property type="evidence" value="ECO:0007669"/>
    <property type="project" value="InterPro"/>
</dbReference>
<dbReference type="Proteomes" id="UP000180043">
    <property type="component" value="Unassembled WGS sequence"/>
</dbReference>
<reference evidence="3 4" key="1">
    <citation type="submission" date="2016-10" db="EMBL/GenBank/DDBJ databases">
        <title>Evaluation of Human, Veterinary and Environmental Mycobacterium chelonae Isolates by Core Genome Phylogenomic Analysis, Targeted Gene Comparison, and Anti-microbial Susceptibility Patterns: A Tale of Mistaken Identities.</title>
        <authorList>
            <person name="Fogelson S.B."/>
            <person name="Camus A.C."/>
            <person name="Lorenz W."/>
            <person name="Vasireddy R."/>
            <person name="Vasireddy S."/>
            <person name="Smith T."/>
            <person name="Brown-Elliott B.A."/>
            <person name="Wallace R.J.Jr."/>
            <person name="Hasan N.A."/>
            <person name="Reischl U."/>
            <person name="Sanchez S."/>
        </authorList>
    </citation>
    <scope>NUCLEOTIDE SEQUENCE [LARGE SCALE GENOMIC DNA]</scope>
    <source>
        <strain evidence="3 4">15515</strain>
    </source>
</reference>
<feature type="domain" description="MDMPI C-terminal" evidence="1">
    <location>
        <begin position="142"/>
        <end position="238"/>
    </location>
</feature>